<dbReference type="FunFam" id="3.40.640.10:FF:000053">
    <property type="entry name" value="Aminotransferase, class I"/>
    <property type="match status" value="1"/>
</dbReference>
<dbReference type="GO" id="GO:1901605">
    <property type="term" value="P:alpha-amino acid metabolic process"/>
    <property type="evidence" value="ECO:0007669"/>
    <property type="project" value="TreeGrafter"/>
</dbReference>
<accession>A0A0M3DHB0</accession>
<dbReference type="GO" id="GO:0030170">
    <property type="term" value="F:pyridoxal phosphate binding"/>
    <property type="evidence" value="ECO:0007669"/>
    <property type="project" value="InterPro"/>
</dbReference>
<dbReference type="PANTHER" id="PTHR42790">
    <property type="entry name" value="AMINOTRANSFERASE"/>
    <property type="match status" value="1"/>
</dbReference>
<dbReference type="PATRIC" id="fig|1629550.3.peg.891"/>
<dbReference type="RefSeq" id="WP_046822663.1">
    <property type="nucleotide sequence ID" value="NZ_LBBT01000154.1"/>
</dbReference>
<evidence type="ECO:0000256" key="1">
    <source>
        <dbReference type="ARBA" id="ARBA00001933"/>
    </source>
</evidence>
<evidence type="ECO:0000256" key="3">
    <source>
        <dbReference type="ARBA" id="ARBA00011738"/>
    </source>
</evidence>
<dbReference type="InterPro" id="IPR015422">
    <property type="entry name" value="PyrdxlP-dep_Trfase_small"/>
</dbReference>
<evidence type="ECO:0000256" key="4">
    <source>
        <dbReference type="ARBA" id="ARBA00022576"/>
    </source>
</evidence>
<dbReference type="Gene3D" id="3.40.640.10">
    <property type="entry name" value="Type I PLP-dependent aspartate aminotransferase-like (Major domain)"/>
    <property type="match status" value="1"/>
</dbReference>
<dbReference type="SUPFAM" id="SSF53383">
    <property type="entry name" value="PLP-dependent transferases"/>
    <property type="match status" value="1"/>
</dbReference>
<name>A0A0M3DHB0_9FIRM</name>
<reference evidence="8 9" key="1">
    <citation type="submission" date="2015-04" db="EMBL/GenBank/DDBJ databases">
        <title>Microcin producing Clostridium sp. JC272T.</title>
        <authorList>
            <person name="Jyothsna T."/>
            <person name="Sasikala C."/>
            <person name="Ramana C."/>
        </authorList>
    </citation>
    <scope>NUCLEOTIDE SEQUENCE [LARGE SCALE GENOMIC DNA]</scope>
    <source>
        <strain evidence="8 9">JC272</strain>
    </source>
</reference>
<dbReference type="Gene3D" id="3.90.1150.10">
    <property type="entry name" value="Aspartate Aminotransferase, domain 1"/>
    <property type="match status" value="1"/>
</dbReference>
<evidence type="ECO:0000259" key="7">
    <source>
        <dbReference type="Pfam" id="PF00155"/>
    </source>
</evidence>
<dbReference type="InterPro" id="IPR015424">
    <property type="entry name" value="PyrdxlP-dep_Trfase"/>
</dbReference>
<organism evidence="8 9">
    <name type="scientific">Paraclostridium benzoelyticum</name>
    <dbReference type="NCBI Taxonomy" id="1629550"/>
    <lineage>
        <taxon>Bacteria</taxon>
        <taxon>Bacillati</taxon>
        <taxon>Bacillota</taxon>
        <taxon>Clostridia</taxon>
        <taxon>Peptostreptococcales</taxon>
        <taxon>Peptostreptococcaceae</taxon>
        <taxon>Paraclostridium</taxon>
    </lineage>
</organism>
<keyword evidence="9" id="KW-1185">Reference proteome</keyword>
<keyword evidence="6" id="KW-0663">Pyridoxal phosphate</keyword>
<evidence type="ECO:0000313" key="9">
    <source>
        <dbReference type="Proteomes" id="UP000034407"/>
    </source>
</evidence>
<evidence type="ECO:0000256" key="5">
    <source>
        <dbReference type="ARBA" id="ARBA00022679"/>
    </source>
</evidence>
<comment type="subunit">
    <text evidence="3">Homodimer.</text>
</comment>
<evidence type="ECO:0000256" key="6">
    <source>
        <dbReference type="ARBA" id="ARBA00022898"/>
    </source>
</evidence>
<evidence type="ECO:0000313" key="8">
    <source>
        <dbReference type="EMBL" id="KKY01708.1"/>
    </source>
</evidence>
<comment type="similarity">
    <text evidence="2">Belongs to the class-I pyridoxal-phosphate-dependent aminotransferase family.</text>
</comment>
<protein>
    <submittedName>
        <fullName evidence="8">Aminotransferase</fullName>
    </submittedName>
</protein>
<evidence type="ECO:0000256" key="2">
    <source>
        <dbReference type="ARBA" id="ARBA00007441"/>
    </source>
</evidence>
<dbReference type="EMBL" id="LBBT01000154">
    <property type="protein sequence ID" value="KKY01708.1"/>
    <property type="molecule type" value="Genomic_DNA"/>
</dbReference>
<comment type="cofactor">
    <cofactor evidence="1">
        <name>pyridoxal 5'-phosphate</name>
        <dbReference type="ChEBI" id="CHEBI:597326"/>
    </cofactor>
</comment>
<dbReference type="PANTHER" id="PTHR42790:SF19">
    <property type="entry name" value="KYNURENINE_ALPHA-AMINOADIPATE AMINOTRANSFERASE, MITOCHONDRIAL"/>
    <property type="match status" value="1"/>
</dbReference>
<sequence length="400" mass="45275">MAIKFAKRMDGLKGSEIRELLKLTEKPEVISFAGGLPAPELFPVEEMKEISRMVLEESGREALQYTTTEGFGPLREQIAERMNRKLKTNVSKDDLLITSGSQQGLDFAGKIFLDEGDVVLVESPSYLGALNAFKAYCPKFIEVPTDKDGMIIEELENILETTENVKMIYVIPDFQNPTGKTWSMERRERFMDVINKFEIPVVEDNPYGELRFEGEILPSLKAMDEKGLVMFLGSFSKIFCPGYRIGWVAASEELLSKFIFVKQGADLQASTISQREVSKFIDVYDLDAHVEKIKTVYKKRRDLMLKTIDETFPEGIEHTYPEGGLFTWVDLPKHLDARKIMEKCLEKNVAYVPGGSFFPNGGKENTFRLNYSNMPEEKIVEGVKRLADALKDALAQDANA</sequence>
<keyword evidence="5 8" id="KW-0808">Transferase</keyword>
<gene>
    <name evidence="8" type="ORF">VN21_07220</name>
</gene>
<proteinExistence type="inferred from homology"/>
<keyword evidence="4 8" id="KW-0032">Aminotransferase</keyword>
<dbReference type="AlphaFoldDB" id="A0A0M3DHB0"/>
<dbReference type="InterPro" id="IPR015421">
    <property type="entry name" value="PyrdxlP-dep_Trfase_major"/>
</dbReference>
<dbReference type="Pfam" id="PF00155">
    <property type="entry name" value="Aminotran_1_2"/>
    <property type="match status" value="1"/>
</dbReference>
<dbReference type="OrthoDB" id="9802328at2"/>
<comment type="caution">
    <text evidence="8">The sequence shown here is derived from an EMBL/GenBank/DDBJ whole genome shotgun (WGS) entry which is preliminary data.</text>
</comment>
<dbReference type="GO" id="GO:0008483">
    <property type="term" value="F:transaminase activity"/>
    <property type="evidence" value="ECO:0007669"/>
    <property type="project" value="UniProtKB-KW"/>
</dbReference>
<dbReference type="Proteomes" id="UP000034407">
    <property type="component" value="Unassembled WGS sequence"/>
</dbReference>
<dbReference type="CDD" id="cd00609">
    <property type="entry name" value="AAT_like"/>
    <property type="match status" value="1"/>
</dbReference>
<feature type="domain" description="Aminotransferase class I/classII large" evidence="7">
    <location>
        <begin position="50"/>
        <end position="386"/>
    </location>
</feature>
<dbReference type="InterPro" id="IPR004839">
    <property type="entry name" value="Aminotransferase_I/II_large"/>
</dbReference>
<dbReference type="InterPro" id="IPR050859">
    <property type="entry name" value="Class-I_PLP-dep_aminotransf"/>
</dbReference>